<organism evidence="3 4">
    <name type="scientific">Perilla frutescens var. hirtella</name>
    <name type="common">Perilla citriodora</name>
    <name type="synonym">Perilla setoyensis</name>
    <dbReference type="NCBI Taxonomy" id="608512"/>
    <lineage>
        <taxon>Eukaryota</taxon>
        <taxon>Viridiplantae</taxon>
        <taxon>Streptophyta</taxon>
        <taxon>Embryophyta</taxon>
        <taxon>Tracheophyta</taxon>
        <taxon>Spermatophyta</taxon>
        <taxon>Magnoliopsida</taxon>
        <taxon>eudicotyledons</taxon>
        <taxon>Gunneridae</taxon>
        <taxon>Pentapetalae</taxon>
        <taxon>asterids</taxon>
        <taxon>lamiids</taxon>
        <taxon>Lamiales</taxon>
        <taxon>Lamiaceae</taxon>
        <taxon>Nepetoideae</taxon>
        <taxon>Elsholtzieae</taxon>
        <taxon>Perilla</taxon>
    </lineage>
</organism>
<gene>
    <name evidence="3" type="ORF">C2S53_010984</name>
</gene>
<proteinExistence type="predicted"/>
<dbReference type="Proteomes" id="UP001190926">
    <property type="component" value="Unassembled WGS sequence"/>
</dbReference>
<dbReference type="Pfam" id="PF16486">
    <property type="entry name" value="ArgoN"/>
    <property type="match status" value="1"/>
</dbReference>
<name>A0AAD4JCL2_PERFH</name>
<keyword evidence="4" id="KW-1185">Reference proteome</keyword>
<reference evidence="3 4" key="1">
    <citation type="journal article" date="2021" name="Nat. Commun.">
        <title>Incipient diploidization of the medicinal plant Perilla within 10,000 years.</title>
        <authorList>
            <person name="Zhang Y."/>
            <person name="Shen Q."/>
            <person name="Leng L."/>
            <person name="Zhang D."/>
            <person name="Chen S."/>
            <person name="Shi Y."/>
            <person name="Ning Z."/>
            <person name="Chen S."/>
        </authorList>
    </citation>
    <scope>NUCLEOTIDE SEQUENCE [LARGE SCALE GENOMIC DNA]</scope>
    <source>
        <strain evidence="4">cv. PC099</strain>
    </source>
</reference>
<evidence type="ECO:0000259" key="2">
    <source>
        <dbReference type="Pfam" id="PF16486"/>
    </source>
</evidence>
<feature type="region of interest" description="Disordered" evidence="1">
    <location>
        <begin position="1"/>
        <end position="26"/>
    </location>
</feature>
<feature type="domain" description="Protein argonaute N-terminal" evidence="2">
    <location>
        <begin position="35"/>
        <end position="99"/>
    </location>
</feature>
<evidence type="ECO:0000256" key="1">
    <source>
        <dbReference type="SAM" id="MobiDB-lite"/>
    </source>
</evidence>
<evidence type="ECO:0000313" key="3">
    <source>
        <dbReference type="EMBL" id="KAH6831331.1"/>
    </source>
</evidence>
<accession>A0AAD4JCL2</accession>
<protein>
    <submittedName>
        <fullName evidence="3">Argonaute family protein</fullName>
    </submittedName>
</protein>
<evidence type="ECO:0000313" key="4">
    <source>
        <dbReference type="Proteomes" id="UP001190926"/>
    </source>
</evidence>
<dbReference type="AlphaFoldDB" id="A0AAD4JCL2"/>
<dbReference type="InterPro" id="IPR032474">
    <property type="entry name" value="Argonaute_N"/>
</dbReference>
<comment type="caution">
    <text evidence="3">The sequence shown here is derived from an EMBL/GenBank/DDBJ whole genome shotgun (WGS) entry which is preliminary data.</text>
</comment>
<sequence length="117" mass="13255">MDNRSKGDSSELLPLPPPPQKRVPMARPGLAKRGQSITLLVNHFKFRVSKTDGFFYQYSVAIKYEDGSPVEVKGLGRKILDRVQETYAIELVHKKFAYDDIYQCSGALAFCLISQHH</sequence>
<dbReference type="EMBL" id="SDAM02000091">
    <property type="protein sequence ID" value="KAH6831331.1"/>
    <property type="molecule type" value="Genomic_DNA"/>
</dbReference>